<feature type="region of interest" description="Disordered" evidence="1">
    <location>
        <begin position="44"/>
        <end position="63"/>
    </location>
</feature>
<keyword evidence="3" id="KW-1185">Reference proteome</keyword>
<reference evidence="2 3" key="1">
    <citation type="submission" date="2019-03" db="EMBL/GenBank/DDBJ databases">
        <title>First draft genome of Liparis tanakae, snailfish: a comprehensive survey of snailfish specific genes.</title>
        <authorList>
            <person name="Kim W."/>
            <person name="Song I."/>
            <person name="Jeong J.-H."/>
            <person name="Kim D."/>
            <person name="Kim S."/>
            <person name="Ryu S."/>
            <person name="Song J.Y."/>
            <person name="Lee S.K."/>
        </authorList>
    </citation>
    <scope>NUCLEOTIDE SEQUENCE [LARGE SCALE GENOMIC DNA]</scope>
    <source>
        <tissue evidence="2">Muscle</tissue>
    </source>
</reference>
<organism evidence="2 3">
    <name type="scientific">Liparis tanakae</name>
    <name type="common">Tanaka's snailfish</name>
    <dbReference type="NCBI Taxonomy" id="230148"/>
    <lineage>
        <taxon>Eukaryota</taxon>
        <taxon>Metazoa</taxon>
        <taxon>Chordata</taxon>
        <taxon>Craniata</taxon>
        <taxon>Vertebrata</taxon>
        <taxon>Euteleostomi</taxon>
        <taxon>Actinopterygii</taxon>
        <taxon>Neopterygii</taxon>
        <taxon>Teleostei</taxon>
        <taxon>Neoteleostei</taxon>
        <taxon>Acanthomorphata</taxon>
        <taxon>Eupercaria</taxon>
        <taxon>Perciformes</taxon>
        <taxon>Cottioidei</taxon>
        <taxon>Cottales</taxon>
        <taxon>Liparidae</taxon>
        <taxon>Liparis</taxon>
    </lineage>
</organism>
<evidence type="ECO:0000313" key="3">
    <source>
        <dbReference type="Proteomes" id="UP000314294"/>
    </source>
</evidence>
<evidence type="ECO:0000313" key="2">
    <source>
        <dbReference type="EMBL" id="TNN71980.1"/>
    </source>
</evidence>
<comment type="caution">
    <text evidence="2">The sequence shown here is derived from an EMBL/GenBank/DDBJ whole genome shotgun (WGS) entry which is preliminary data.</text>
</comment>
<dbReference type="AlphaFoldDB" id="A0A4Z2I2B9"/>
<sequence length="190" mass="20614">MLMEGFLVTAALEPHRLFLAAAVPASASPAPPSVATGDVLLPAEETQTRGSSSPRRERVNSQTDALLSAEQVSAGRNIHRETETVRLQRKAGDDVLSISSSGWMINRRGYCRDSQSRVIPPHRQQGAVLDQSKRWKQSSGDLKSCVCSPSCIWRTEAWTWGGPHFEDVRVLKMADGTGAGRGNAAPETSF</sequence>
<proteinExistence type="predicted"/>
<dbReference type="Proteomes" id="UP000314294">
    <property type="component" value="Unassembled WGS sequence"/>
</dbReference>
<dbReference type="EMBL" id="SRLO01000143">
    <property type="protein sequence ID" value="TNN71980.1"/>
    <property type="molecule type" value="Genomic_DNA"/>
</dbReference>
<accession>A0A4Z2I2B9</accession>
<evidence type="ECO:0000256" key="1">
    <source>
        <dbReference type="SAM" id="MobiDB-lite"/>
    </source>
</evidence>
<protein>
    <submittedName>
        <fullName evidence="2">Uncharacterized protein</fullName>
    </submittedName>
</protein>
<gene>
    <name evidence="2" type="ORF">EYF80_017768</name>
</gene>
<name>A0A4Z2I2B9_9TELE</name>